<gene>
    <name evidence="6" type="ORF">EDD79_10633</name>
</gene>
<evidence type="ECO:0000256" key="5">
    <source>
        <dbReference type="ARBA" id="ARBA00033787"/>
    </source>
</evidence>
<evidence type="ECO:0008006" key="8">
    <source>
        <dbReference type="Google" id="ProtNLM"/>
    </source>
</evidence>
<keyword evidence="2" id="KW-0479">Metal-binding</keyword>
<evidence type="ECO:0000256" key="3">
    <source>
        <dbReference type="ARBA" id="ARBA00023004"/>
    </source>
</evidence>
<dbReference type="Proteomes" id="UP000295504">
    <property type="component" value="Unassembled WGS sequence"/>
</dbReference>
<protein>
    <recommendedName>
        <fullName evidence="8">Coat F domain-containing protein</fullName>
    </recommendedName>
</protein>
<accession>A0A4R2TJZ4</accession>
<dbReference type="InterPro" id="IPR009078">
    <property type="entry name" value="Ferritin-like_SF"/>
</dbReference>
<dbReference type="Gene3D" id="6.10.140.1960">
    <property type="match status" value="1"/>
</dbReference>
<evidence type="ECO:0000313" key="7">
    <source>
        <dbReference type="Proteomes" id="UP000295504"/>
    </source>
</evidence>
<evidence type="ECO:0000256" key="4">
    <source>
        <dbReference type="ARBA" id="ARBA00033738"/>
    </source>
</evidence>
<dbReference type="SUPFAM" id="SSF47240">
    <property type="entry name" value="Ferritin-like"/>
    <property type="match status" value="1"/>
</dbReference>
<organism evidence="6 7">
    <name type="scientific">Serpentinicella alkaliphila</name>
    <dbReference type="NCBI Taxonomy" id="1734049"/>
    <lineage>
        <taxon>Bacteria</taxon>
        <taxon>Bacillati</taxon>
        <taxon>Bacillota</taxon>
        <taxon>Clostridia</taxon>
        <taxon>Peptostreptococcales</taxon>
        <taxon>Natronincolaceae</taxon>
        <taxon>Serpentinicella</taxon>
    </lineage>
</organism>
<proteinExistence type="predicted"/>
<evidence type="ECO:0000313" key="6">
    <source>
        <dbReference type="EMBL" id="TCP95162.1"/>
    </source>
</evidence>
<keyword evidence="1" id="KW-0409">Iron storage</keyword>
<keyword evidence="5" id="KW-1284">Encapsulin nanocompartment</keyword>
<dbReference type="GO" id="GO:0006879">
    <property type="term" value="P:intracellular iron ion homeostasis"/>
    <property type="evidence" value="ECO:0007669"/>
    <property type="project" value="UniProtKB-KW"/>
</dbReference>
<dbReference type="Pfam" id="PF22277">
    <property type="entry name" value="EncFtn-like"/>
    <property type="match status" value="1"/>
</dbReference>
<evidence type="ECO:0000256" key="1">
    <source>
        <dbReference type="ARBA" id="ARBA00022434"/>
    </source>
</evidence>
<reference evidence="6 7" key="1">
    <citation type="submission" date="2019-03" db="EMBL/GenBank/DDBJ databases">
        <title>Genomic Encyclopedia of Type Strains, Phase IV (KMG-IV): sequencing the most valuable type-strain genomes for metagenomic binning, comparative biology and taxonomic classification.</title>
        <authorList>
            <person name="Goeker M."/>
        </authorList>
    </citation>
    <scope>NUCLEOTIDE SEQUENCE [LARGE SCALE GENOMIC DNA]</scope>
    <source>
        <strain evidence="6 7">DSM 100013</strain>
    </source>
</reference>
<dbReference type="OrthoDB" id="9796238at2"/>
<dbReference type="GO" id="GO:0046872">
    <property type="term" value="F:metal ion binding"/>
    <property type="evidence" value="ECO:0007669"/>
    <property type="project" value="UniProtKB-KW"/>
</dbReference>
<dbReference type="InterPro" id="IPR054581">
    <property type="entry name" value="EncFtn-like"/>
</dbReference>
<dbReference type="RefSeq" id="WP_132849725.1">
    <property type="nucleotide sequence ID" value="NZ_CP058648.1"/>
</dbReference>
<name>A0A4R2TJZ4_9FIRM</name>
<evidence type="ECO:0000256" key="2">
    <source>
        <dbReference type="ARBA" id="ARBA00022723"/>
    </source>
</evidence>
<keyword evidence="7" id="KW-1185">Reference proteome</keyword>
<dbReference type="EMBL" id="SLYC01000063">
    <property type="protein sequence ID" value="TCP95162.1"/>
    <property type="molecule type" value="Genomic_DNA"/>
</dbReference>
<dbReference type="AlphaFoldDB" id="A0A4R2TJZ4"/>
<dbReference type="GO" id="GO:0140737">
    <property type="term" value="C:encapsulin nanocompartment"/>
    <property type="evidence" value="ECO:0007669"/>
    <property type="project" value="UniProtKB-SubCell"/>
</dbReference>
<comment type="caution">
    <text evidence="6">The sequence shown here is derived from an EMBL/GenBank/DDBJ whole genome shotgun (WGS) entry which is preliminary data.</text>
</comment>
<sequence>MSNYYEPVEQLDEFTKDMARALNCLKKDLESIDMYNQRVCSSNSEDLKAVLANNRDEKIKHVCLTLEWLRRNSKEWEKELKNYLFTQQPIAKSEGGLCWRPRKQD</sequence>
<keyword evidence="3" id="KW-0408">Iron</keyword>
<comment type="subcellular location">
    <subcellularLocation>
        <location evidence="4">Encapsulin nanocompartment</location>
    </subcellularLocation>
</comment>